<organism evidence="1 2">
    <name type="scientific">Ridgeia piscesae</name>
    <name type="common">Tubeworm</name>
    <dbReference type="NCBI Taxonomy" id="27915"/>
    <lineage>
        <taxon>Eukaryota</taxon>
        <taxon>Metazoa</taxon>
        <taxon>Spiralia</taxon>
        <taxon>Lophotrochozoa</taxon>
        <taxon>Annelida</taxon>
        <taxon>Polychaeta</taxon>
        <taxon>Sedentaria</taxon>
        <taxon>Canalipalpata</taxon>
        <taxon>Sabellida</taxon>
        <taxon>Siboglinidae</taxon>
        <taxon>Ridgeia</taxon>
    </lineage>
</organism>
<gene>
    <name evidence="1" type="ORF">NP493_331g02004</name>
</gene>
<protein>
    <submittedName>
        <fullName evidence="1">Uncharacterized protein</fullName>
    </submittedName>
</protein>
<comment type="caution">
    <text evidence="1">The sequence shown here is derived from an EMBL/GenBank/DDBJ whole genome shotgun (WGS) entry which is preliminary data.</text>
</comment>
<sequence length="46" mass="5192">MSPMRYFINAAINTDDIVVPLNIHHAMGMQSCRRSPAYLLQLTMAV</sequence>
<dbReference type="PROSITE" id="PS51257">
    <property type="entry name" value="PROKAR_LIPOPROTEIN"/>
    <property type="match status" value="1"/>
</dbReference>
<evidence type="ECO:0000313" key="1">
    <source>
        <dbReference type="EMBL" id="KAK2182882.1"/>
    </source>
</evidence>
<dbReference type="AlphaFoldDB" id="A0AAD9L4U2"/>
<name>A0AAD9L4U2_RIDPI</name>
<evidence type="ECO:0000313" key="2">
    <source>
        <dbReference type="Proteomes" id="UP001209878"/>
    </source>
</evidence>
<keyword evidence="2" id="KW-1185">Reference proteome</keyword>
<reference evidence="1" key="1">
    <citation type="journal article" date="2023" name="Mol. Biol. Evol.">
        <title>Third-Generation Sequencing Reveals the Adaptive Role of the Epigenome in Three Deep-Sea Polychaetes.</title>
        <authorList>
            <person name="Perez M."/>
            <person name="Aroh O."/>
            <person name="Sun Y."/>
            <person name="Lan Y."/>
            <person name="Juniper S.K."/>
            <person name="Young C.R."/>
            <person name="Angers B."/>
            <person name="Qian P.Y."/>
        </authorList>
    </citation>
    <scope>NUCLEOTIDE SEQUENCE</scope>
    <source>
        <strain evidence="1">R07B-5</strain>
    </source>
</reference>
<proteinExistence type="predicted"/>
<dbReference type="Proteomes" id="UP001209878">
    <property type="component" value="Unassembled WGS sequence"/>
</dbReference>
<dbReference type="EMBL" id="JAODUO010000332">
    <property type="protein sequence ID" value="KAK2182882.1"/>
    <property type="molecule type" value="Genomic_DNA"/>
</dbReference>
<accession>A0AAD9L4U2</accession>